<evidence type="ECO:0000313" key="5">
    <source>
        <dbReference type="Proteomes" id="UP000192678"/>
    </source>
</evidence>
<dbReference type="PANTHER" id="PTHR34106:SF4">
    <property type="entry name" value="BLL5143 PROTEIN"/>
    <property type="match status" value="1"/>
</dbReference>
<dbReference type="CDD" id="cd18613">
    <property type="entry name" value="GH130"/>
    <property type="match status" value="1"/>
</dbReference>
<keyword evidence="4" id="KW-0378">Hydrolase</keyword>
<evidence type="ECO:0000313" key="4">
    <source>
        <dbReference type="EMBL" id="SMC59748.1"/>
    </source>
</evidence>
<dbReference type="GO" id="GO:0016757">
    <property type="term" value="F:glycosyltransferase activity"/>
    <property type="evidence" value="ECO:0007669"/>
    <property type="project" value="UniProtKB-KW"/>
</dbReference>
<evidence type="ECO:0000256" key="2">
    <source>
        <dbReference type="ARBA" id="ARBA00022679"/>
    </source>
</evidence>
<evidence type="ECO:0000256" key="1">
    <source>
        <dbReference type="ARBA" id="ARBA00022676"/>
    </source>
</evidence>
<dbReference type="GO" id="GO:0016787">
    <property type="term" value="F:hydrolase activity"/>
    <property type="evidence" value="ECO:0007669"/>
    <property type="project" value="UniProtKB-KW"/>
</dbReference>
<dbReference type="InterPro" id="IPR023296">
    <property type="entry name" value="Glyco_hydro_beta-prop_sf"/>
</dbReference>
<comment type="similarity">
    <text evidence="3">Belongs to the glycosyl hydrolase 130 family.</text>
</comment>
<dbReference type="PANTHER" id="PTHR34106">
    <property type="entry name" value="GLYCOSIDASE"/>
    <property type="match status" value="1"/>
</dbReference>
<dbReference type="Proteomes" id="UP000192678">
    <property type="component" value="Unassembled WGS sequence"/>
</dbReference>
<dbReference type="InterPro" id="IPR007184">
    <property type="entry name" value="Mannoside_phosphorylase"/>
</dbReference>
<evidence type="ECO:0000256" key="3">
    <source>
        <dbReference type="ARBA" id="ARBA00024356"/>
    </source>
</evidence>
<dbReference type="STRING" id="475255.SAMN04488101_101584"/>
<dbReference type="Gene3D" id="2.115.10.20">
    <property type="entry name" value="Glycosyl hydrolase domain, family 43"/>
    <property type="match status" value="1"/>
</dbReference>
<name>A0A1W2AHK8_9SPHI</name>
<dbReference type="SUPFAM" id="SSF75005">
    <property type="entry name" value="Arabinanase/levansucrase/invertase"/>
    <property type="match status" value="1"/>
</dbReference>
<keyword evidence="1" id="KW-0328">Glycosyltransferase</keyword>
<dbReference type="AlphaFoldDB" id="A0A1W2AHK8"/>
<dbReference type="Pfam" id="PF04041">
    <property type="entry name" value="Glyco_hydro_130"/>
    <property type="match status" value="1"/>
</dbReference>
<reference evidence="4 5" key="1">
    <citation type="submission" date="2017-04" db="EMBL/GenBank/DDBJ databases">
        <authorList>
            <person name="Afonso C.L."/>
            <person name="Miller P.J."/>
            <person name="Scott M.A."/>
            <person name="Spackman E."/>
            <person name="Goraichik I."/>
            <person name="Dimitrov K.M."/>
            <person name="Suarez D.L."/>
            <person name="Swayne D.E."/>
        </authorList>
    </citation>
    <scope>NUCLEOTIDE SEQUENCE [LARGE SCALE GENOMIC DNA]</scope>
    <source>
        <strain evidence="4 5">DSM 19625</strain>
    </source>
</reference>
<gene>
    <name evidence="4" type="ORF">SAMN04488101_101584</name>
</gene>
<keyword evidence="2" id="KW-0808">Transferase</keyword>
<proteinExistence type="inferred from homology"/>
<sequence length="537" mass="61320">MLTKTWVLHVNFVSEKHKLINHCAPLGVYSNMRLLIERKPVKVYPDPKRVIARFFFNGDERAVQVIKHVMALSDKDVFNLISPLLQEYSKRHRNITKILIRHCKKVIFCIERAGFDFEALDKYQKLLIGSYFTHEYSIESAAFFNPSIVEDPDQSELVEGEKRLIISFRAVGEGHISSVVFRRALIDRDHNITVIPVGNYIDEAEVIKNAIYNKKLFLKKAADSRINIEVLDEVGAKLNDKFDYATLRKISLDGKNLQENELKKLEYDKILWLSDTYHEISFSRDTDISDRIIYPISEFERKGIEDARFVRFVKDDGSVVFYATYTAYDGAMIMPKLLQTTDFYDFKISPLHGIGAQNKNLALFPRKINGKYAMMSRIDGWNNYLMYSDKLTVWDNPVKLQAPVFPWEFIQIGNCGSPIETAAGWLVITHGVGPMRRYCLGASLFDLNDPSIEIGRLNEPLVIPNKDEREGYVPNVLYSCGSIIHNGELIIPYGLSDYCSSFAGVKIDLLIKKLKSSNCAIAKQEAEGAVIKNNLSV</sequence>
<keyword evidence="5" id="KW-1185">Reference proteome</keyword>
<dbReference type="EMBL" id="FWYB01000001">
    <property type="protein sequence ID" value="SMC59748.1"/>
    <property type="molecule type" value="Genomic_DNA"/>
</dbReference>
<organism evidence="4 5">
    <name type="scientific">Pedobacter nyackensis</name>
    <dbReference type="NCBI Taxonomy" id="475255"/>
    <lineage>
        <taxon>Bacteria</taxon>
        <taxon>Pseudomonadati</taxon>
        <taxon>Bacteroidota</taxon>
        <taxon>Sphingobacteriia</taxon>
        <taxon>Sphingobacteriales</taxon>
        <taxon>Sphingobacteriaceae</taxon>
        <taxon>Pedobacter</taxon>
    </lineage>
</organism>
<protein>
    <submittedName>
        <fullName evidence="4">Predicted glycosyl hydrolase, GH43/DUF377 family</fullName>
    </submittedName>
</protein>
<accession>A0A1W2AHK8</accession>